<reference evidence="5 6" key="1">
    <citation type="submission" date="2023-11" db="EMBL/GenBank/DDBJ databases">
        <title>Complete genome of Pseudomonas benzenivorans BA3361.</title>
        <authorList>
            <person name="Shin S.Y."/>
            <person name="Song J."/>
            <person name="Kang H."/>
        </authorList>
    </citation>
    <scope>NUCLEOTIDE SEQUENCE [LARGE SCALE GENOMIC DNA]</scope>
    <source>
        <strain evidence="5 6">HNIBRBA3361</strain>
    </source>
</reference>
<evidence type="ECO:0000313" key="6">
    <source>
        <dbReference type="Proteomes" id="UP001305928"/>
    </source>
</evidence>
<dbReference type="InterPro" id="IPR000627">
    <property type="entry name" value="Intradiol_dOase_C"/>
</dbReference>
<dbReference type="CDD" id="cd00421">
    <property type="entry name" value="intradiol_dioxygenase"/>
    <property type="match status" value="1"/>
</dbReference>
<dbReference type="Gene3D" id="2.60.130.10">
    <property type="entry name" value="Aromatic compound dioxygenase"/>
    <property type="match status" value="1"/>
</dbReference>
<sequence length="221" mass="23962">MDKLHRAGAGLSRRHFIYAGAILGGGLLAAPALARQLCRSTAGDILGPYYRFGAPFLSKLAGPDEPGERLVVSGTVLSADCRTPLPNALVEVWQANGAGLYDTQTPGNFTDKGHFHLRGMLYTDAQGRYRIETVMPGRYPVPPNLPGLERYAGITRPAHIHFRVMESLHVPVTLQLYFEGDPYIAEDPWASAHPDNVIALEADGEGRRGGFDIVLARGTQS</sequence>
<protein>
    <submittedName>
        <fullName evidence="5">Twin-arginine translocation pathway signal protein</fullName>
    </submittedName>
</protein>
<dbReference type="PANTHER" id="PTHR33711:SF10">
    <property type="entry name" value="INTRADIOL RING-CLEAVAGE DIOXYGENASES DOMAIN-CONTAINING PROTEIN"/>
    <property type="match status" value="1"/>
</dbReference>
<dbReference type="Pfam" id="PF00775">
    <property type="entry name" value="Dioxygenase_C"/>
    <property type="match status" value="1"/>
</dbReference>
<dbReference type="InterPro" id="IPR050770">
    <property type="entry name" value="Intradiol_RC_Dioxygenase"/>
</dbReference>
<gene>
    <name evidence="5" type="ORF">SBP02_06900</name>
</gene>
<evidence type="ECO:0000259" key="4">
    <source>
        <dbReference type="Pfam" id="PF00775"/>
    </source>
</evidence>
<dbReference type="InterPro" id="IPR015889">
    <property type="entry name" value="Intradiol_dOase_core"/>
</dbReference>
<evidence type="ECO:0000256" key="2">
    <source>
        <dbReference type="ARBA" id="ARBA00022964"/>
    </source>
</evidence>
<proteinExistence type="inferred from homology"/>
<dbReference type="RefSeq" id="WP_318645657.1">
    <property type="nucleotide sequence ID" value="NZ_CP137892.1"/>
</dbReference>
<evidence type="ECO:0000256" key="1">
    <source>
        <dbReference type="ARBA" id="ARBA00007825"/>
    </source>
</evidence>
<dbReference type="PANTHER" id="PTHR33711">
    <property type="entry name" value="DIOXYGENASE, PUTATIVE (AFU_ORTHOLOGUE AFUA_2G02910)-RELATED"/>
    <property type="match status" value="1"/>
</dbReference>
<feature type="domain" description="Intradiol ring-cleavage dioxygenases" evidence="4">
    <location>
        <begin position="62"/>
        <end position="200"/>
    </location>
</feature>
<keyword evidence="2" id="KW-0223">Dioxygenase</keyword>
<accession>A0ABZ0PZ16</accession>
<dbReference type="EMBL" id="CP137892">
    <property type="protein sequence ID" value="WPC06478.1"/>
    <property type="molecule type" value="Genomic_DNA"/>
</dbReference>
<comment type="similarity">
    <text evidence="1">Belongs to the intradiol ring-cleavage dioxygenase family.</text>
</comment>
<keyword evidence="6" id="KW-1185">Reference proteome</keyword>
<dbReference type="Proteomes" id="UP001305928">
    <property type="component" value="Chromosome"/>
</dbReference>
<evidence type="ECO:0000256" key="3">
    <source>
        <dbReference type="ARBA" id="ARBA00023002"/>
    </source>
</evidence>
<keyword evidence="3" id="KW-0560">Oxidoreductase</keyword>
<dbReference type="PROSITE" id="PS51318">
    <property type="entry name" value="TAT"/>
    <property type="match status" value="1"/>
</dbReference>
<name>A0ABZ0PZ16_9PSED</name>
<evidence type="ECO:0000313" key="5">
    <source>
        <dbReference type="EMBL" id="WPC06478.1"/>
    </source>
</evidence>
<organism evidence="5 6">
    <name type="scientific">Pseudomonas benzenivorans</name>
    <dbReference type="NCBI Taxonomy" id="556533"/>
    <lineage>
        <taxon>Bacteria</taxon>
        <taxon>Pseudomonadati</taxon>
        <taxon>Pseudomonadota</taxon>
        <taxon>Gammaproteobacteria</taxon>
        <taxon>Pseudomonadales</taxon>
        <taxon>Pseudomonadaceae</taxon>
        <taxon>Pseudomonas</taxon>
    </lineage>
</organism>
<dbReference type="SUPFAM" id="SSF49482">
    <property type="entry name" value="Aromatic compound dioxygenase"/>
    <property type="match status" value="1"/>
</dbReference>
<dbReference type="InterPro" id="IPR006311">
    <property type="entry name" value="TAT_signal"/>
</dbReference>